<dbReference type="HOGENOM" id="CLU_060699_1_4_10"/>
<dbReference type="EMBL" id="CP002545">
    <property type="protein sequence ID" value="ADY53429.1"/>
    <property type="molecule type" value="Genomic_DNA"/>
</dbReference>
<dbReference type="SUPFAM" id="SSF46785">
    <property type="entry name" value="Winged helix' DNA-binding domain"/>
    <property type="match status" value="1"/>
</dbReference>
<accession>F0S8G5</accession>
<keyword evidence="2" id="KW-0238">DNA-binding</keyword>
<sequence>MLIKNMLNIAERHQVIINKLHQEGYVAVVDLCKELNVSPVTIRKDLKLLEEKGLLFKTHGGATQQNPYTVDRPVNEKEKIQSVEKLKIGTEAAKLISDNDSIVIASGTTVQALARAIHIKGNLMVVTGALNVAMELLKLDSNVEIIQLGGVLRKSSTSVTGNYAESALGDFFCSKLFLGVDGIDLEFGLTTTNSMEAQLNREMIKVSQKTIVLADSTKFGRRGFGRICGFEDVDQIITDSGVSEATVKALQSMGVKVTIV</sequence>
<feature type="domain" description="HTH deoR-type" evidence="4">
    <location>
        <begin position="9"/>
        <end position="64"/>
    </location>
</feature>
<dbReference type="PROSITE" id="PS00894">
    <property type="entry name" value="HTH_DEOR_1"/>
    <property type="match status" value="1"/>
</dbReference>
<dbReference type="Gene3D" id="3.40.50.1360">
    <property type="match status" value="1"/>
</dbReference>
<dbReference type="STRING" id="762903.Pedsa_2890"/>
<dbReference type="InterPro" id="IPR018356">
    <property type="entry name" value="Tscrpt_reg_HTH_DeoR_CS"/>
</dbReference>
<reference evidence="6" key="2">
    <citation type="submission" date="2011-02" db="EMBL/GenBank/DDBJ databases">
        <title>The complete genome of Pedobacter saltans DSM 12145.</title>
        <authorList>
            <consortium name="US DOE Joint Genome Institute (JGI-PGF)"/>
            <person name="Lucas S."/>
            <person name="Copeland A."/>
            <person name="Lapidus A."/>
            <person name="Bruce D."/>
            <person name="Goodwin L."/>
            <person name="Pitluck S."/>
            <person name="Kyrpides N."/>
            <person name="Mavromatis K."/>
            <person name="Pagani I."/>
            <person name="Ivanova N."/>
            <person name="Ovchinnikova G."/>
            <person name="Lu M."/>
            <person name="Detter J.C."/>
            <person name="Han C."/>
            <person name="Land M."/>
            <person name="Hauser L."/>
            <person name="Markowitz V."/>
            <person name="Cheng J.-F."/>
            <person name="Hugenholtz P."/>
            <person name="Woyke T."/>
            <person name="Wu D."/>
            <person name="Tindall B."/>
            <person name="Pomrenke H.G."/>
            <person name="Brambilla E."/>
            <person name="Klenk H.-P."/>
            <person name="Eisen J.A."/>
        </authorList>
    </citation>
    <scope>NUCLEOTIDE SEQUENCE [LARGE SCALE GENOMIC DNA]</scope>
    <source>
        <strain evidence="6">ATCC 51119 / DSM 12145 / JCM 21818 / LMG 10337 / NBRC 100064 / NCIMB 13643</strain>
    </source>
</reference>
<evidence type="ECO:0000256" key="3">
    <source>
        <dbReference type="ARBA" id="ARBA00023163"/>
    </source>
</evidence>
<dbReference type="AlphaFoldDB" id="F0S8G5"/>
<dbReference type="Pfam" id="PF00455">
    <property type="entry name" value="DeoRC"/>
    <property type="match status" value="1"/>
</dbReference>
<evidence type="ECO:0000313" key="5">
    <source>
        <dbReference type="EMBL" id="ADY53429.1"/>
    </source>
</evidence>
<keyword evidence="3" id="KW-0804">Transcription</keyword>
<organism evidence="5 6">
    <name type="scientific">Pseudopedobacter saltans (strain ATCC 51119 / DSM 12145 / JCM 21818 / CCUG 39354 / LMG 10337 / NBRC 100064 / NCIMB 13643)</name>
    <name type="common">Pedobacter saltans</name>
    <dbReference type="NCBI Taxonomy" id="762903"/>
    <lineage>
        <taxon>Bacteria</taxon>
        <taxon>Pseudomonadati</taxon>
        <taxon>Bacteroidota</taxon>
        <taxon>Sphingobacteriia</taxon>
        <taxon>Sphingobacteriales</taxon>
        <taxon>Sphingobacteriaceae</taxon>
        <taxon>Pseudopedobacter</taxon>
    </lineage>
</organism>
<dbReference type="RefSeq" id="WP_013633914.1">
    <property type="nucleotide sequence ID" value="NC_015177.1"/>
</dbReference>
<dbReference type="KEGG" id="psn:Pedsa_2890"/>
<dbReference type="PROSITE" id="PS51000">
    <property type="entry name" value="HTH_DEOR_2"/>
    <property type="match status" value="1"/>
</dbReference>
<dbReference type="GO" id="GO:0003677">
    <property type="term" value="F:DNA binding"/>
    <property type="evidence" value="ECO:0007669"/>
    <property type="project" value="UniProtKB-KW"/>
</dbReference>
<keyword evidence="1" id="KW-0805">Transcription regulation</keyword>
<evidence type="ECO:0000256" key="1">
    <source>
        <dbReference type="ARBA" id="ARBA00023015"/>
    </source>
</evidence>
<dbReference type="InterPro" id="IPR050313">
    <property type="entry name" value="Carb_Metab_HTH_regulators"/>
</dbReference>
<evidence type="ECO:0000313" key="6">
    <source>
        <dbReference type="Proteomes" id="UP000000310"/>
    </source>
</evidence>
<dbReference type="InterPro" id="IPR036388">
    <property type="entry name" value="WH-like_DNA-bd_sf"/>
</dbReference>
<keyword evidence="6" id="KW-1185">Reference proteome</keyword>
<dbReference type="Proteomes" id="UP000000310">
    <property type="component" value="Chromosome"/>
</dbReference>
<dbReference type="PRINTS" id="PR00037">
    <property type="entry name" value="HTHLACR"/>
</dbReference>
<gene>
    <name evidence="5" type="ordered locus">Pedsa_2890</name>
</gene>
<evidence type="ECO:0000256" key="2">
    <source>
        <dbReference type="ARBA" id="ARBA00023125"/>
    </source>
</evidence>
<proteinExistence type="predicted"/>
<dbReference type="PANTHER" id="PTHR30363">
    <property type="entry name" value="HTH-TYPE TRANSCRIPTIONAL REGULATOR SRLR-RELATED"/>
    <property type="match status" value="1"/>
</dbReference>
<dbReference type="SMART" id="SM01134">
    <property type="entry name" value="DeoRC"/>
    <property type="match status" value="1"/>
</dbReference>
<dbReference type="GO" id="GO:0003700">
    <property type="term" value="F:DNA-binding transcription factor activity"/>
    <property type="evidence" value="ECO:0007669"/>
    <property type="project" value="InterPro"/>
</dbReference>
<dbReference type="eggNOG" id="COG1349">
    <property type="taxonomic scope" value="Bacteria"/>
</dbReference>
<evidence type="ECO:0000259" key="4">
    <source>
        <dbReference type="PROSITE" id="PS51000"/>
    </source>
</evidence>
<dbReference type="InterPro" id="IPR001034">
    <property type="entry name" value="DeoR_HTH"/>
</dbReference>
<dbReference type="SMART" id="SM00420">
    <property type="entry name" value="HTH_DEOR"/>
    <property type="match status" value="1"/>
</dbReference>
<reference evidence="5 6" key="1">
    <citation type="journal article" date="2011" name="Stand. Genomic Sci.">
        <title>Complete genome sequence of the gliding, heparinolytic Pedobacter saltans type strain (113).</title>
        <authorList>
            <person name="Liolios K."/>
            <person name="Sikorski J."/>
            <person name="Lu M."/>
            <person name="Nolan M."/>
            <person name="Lapidus A."/>
            <person name="Lucas S."/>
            <person name="Hammon N."/>
            <person name="Deshpande S."/>
            <person name="Cheng J.F."/>
            <person name="Tapia R."/>
            <person name="Han C."/>
            <person name="Goodwin L."/>
            <person name="Pitluck S."/>
            <person name="Huntemann M."/>
            <person name="Ivanova N."/>
            <person name="Pagani I."/>
            <person name="Mavromatis K."/>
            <person name="Ovchinikova G."/>
            <person name="Pati A."/>
            <person name="Chen A."/>
            <person name="Palaniappan K."/>
            <person name="Land M."/>
            <person name="Hauser L."/>
            <person name="Brambilla E.M."/>
            <person name="Kotsyurbenko O."/>
            <person name="Rohde M."/>
            <person name="Tindall B.J."/>
            <person name="Abt B."/>
            <person name="Goker M."/>
            <person name="Detter J.C."/>
            <person name="Woyke T."/>
            <person name="Bristow J."/>
            <person name="Eisen J.A."/>
            <person name="Markowitz V."/>
            <person name="Hugenholtz P."/>
            <person name="Klenk H.P."/>
            <person name="Kyrpides N.C."/>
        </authorList>
    </citation>
    <scope>NUCLEOTIDE SEQUENCE [LARGE SCALE GENOMIC DNA]</scope>
    <source>
        <strain evidence="6">ATCC 51119 / DSM 12145 / JCM 21818 / LMG 10337 / NBRC 100064 / NCIMB 13643</strain>
    </source>
</reference>
<dbReference type="SUPFAM" id="SSF100950">
    <property type="entry name" value="NagB/RpiA/CoA transferase-like"/>
    <property type="match status" value="1"/>
</dbReference>
<dbReference type="Pfam" id="PF08220">
    <property type="entry name" value="HTH_DeoR"/>
    <property type="match status" value="1"/>
</dbReference>
<dbReference type="InterPro" id="IPR037171">
    <property type="entry name" value="NagB/RpiA_transferase-like"/>
</dbReference>
<dbReference type="PANTHER" id="PTHR30363:SF44">
    <property type="entry name" value="AGA OPERON TRANSCRIPTIONAL REPRESSOR-RELATED"/>
    <property type="match status" value="1"/>
</dbReference>
<dbReference type="InterPro" id="IPR036390">
    <property type="entry name" value="WH_DNA-bd_sf"/>
</dbReference>
<dbReference type="Gene3D" id="1.10.10.10">
    <property type="entry name" value="Winged helix-like DNA-binding domain superfamily/Winged helix DNA-binding domain"/>
    <property type="match status" value="1"/>
</dbReference>
<name>F0S8G5_PSESL</name>
<protein>
    <submittedName>
        <fullName evidence="5">Transcriptional regulator, DeoR family</fullName>
    </submittedName>
</protein>
<dbReference type="InterPro" id="IPR014036">
    <property type="entry name" value="DeoR-like_C"/>
</dbReference>